<dbReference type="EMBL" id="AP028215">
    <property type="protein sequence ID" value="BEI92090.1"/>
    <property type="molecule type" value="Genomic_DNA"/>
</dbReference>
<dbReference type="KEGG" id="ccac:CcaHIS019_0409100"/>
<feature type="compositionally biased region" description="Low complexity" evidence="1">
    <location>
        <begin position="291"/>
        <end position="301"/>
    </location>
</feature>
<keyword evidence="2" id="KW-0812">Transmembrane</keyword>
<dbReference type="Proteomes" id="UP001233271">
    <property type="component" value="Chromosome 4"/>
</dbReference>
<evidence type="ECO:0000313" key="3">
    <source>
        <dbReference type="EMBL" id="BEI92090.1"/>
    </source>
</evidence>
<evidence type="ECO:0000256" key="2">
    <source>
        <dbReference type="SAM" id="Phobius"/>
    </source>
</evidence>
<dbReference type="AlphaFoldDB" id="A0AA48L523"/>
<keyword evidence="4" id="KW-1185">Reference proteome</keyword>
<feature type="compositionally biased region" description="Basic residues" evidence="1">
    <location>
        <begin position="235"/>
        <end position="244"/>
    </location>
</feature>
<dbReference type="GeneID" id="85495960"/>
<feature type="region of interest" description="Disordered" evidence="1">
    <location>
        <begin position="1"/>
        <end position="20"/>
    </location>
</feature>
<organism evidence="3 4">
    <name type="scientific">Cutaneotrichosporon cavernicola</name>
    <dbReference type="NCBI Taxonomy" id="279322"/>
    <lineage>
        <taxon>Eukaryota</taxon>
        <taxon>Fungi</taxon>
        <taxon>Dikarya</taxon>
        <taxon>Basidiomycota</taxon>
        <taxon>Agaricomycotina</taxon>
        <taxon>Tremellomycetes</taxon>
        <taxon>Trichosporonales</taxon>
        <taxon>Trichosporonaceae</taxon>
        <taxon>Cutaneotrichosporon</taxon>
    </lineage>
</organism>
<evidence type="ECO:0000313" key="4">
    <source>
        <dbReference type="Proteomes" id="UP001233271"/>
    </source>
</evidence>
<keyword evidence="2" id="KW-1133">Transmembrane helix</keyword>
<evidence type="ECO:0000256" key="1">
    <source>
        <dbReference type="SAM" id="MobiDB-lite"/>
    </source>
</evidence>
<protein>
    <submittedName>
        <fullName evidence="3">Uncharacterized protein</fullName>
    </submittedName>
</protein>
<sequence length="437" mass="46521">MAPKPLGDAGPTPTPTPTRVARDSIVTVLSTLPPVQAPTESATPTKINIGPIVGGLVGGIAAGLAAIVFVLWYIRHREENREAARRSYVRRRHKQMMAHAKARSQYSASSSIYSGTFLKTPSPTEMSFDPSVQLPAPSRTYMKAKEYDLYSSERGYGYEPQMILPPGGQYDVQAGYDPRLIAGTEIMVDRPDIDQHNQDMLQNAHRRSMSSQRHLSVAPPPRMSQTNPTTVTRTKSTKSIKRKSVPVLPPSPPPTGSSDPSSSPGSSPPISPPTDDAEEWLQRSQRGVLRAAAADQAAANATVPISKRHRPSRSSPLAAGPAQMESPMNFAAPTIGPSPPISDDSGSSHAYAAAAQGAWGIPSNEGGMDFSRGSFYDEESEPAVQATVGGGLTASETHHLSPPPDAFAEYGQYIGGIEAGLSADDVVAREPNNPGWI</sequence>
<feature type="transmembrane region" description="Helical" evidence="2">
    <location>
        <begin position="52"/>
        <end position="74"/>
    </location>
</feature>
<feature type="compositionally biased region" description="Low complexity" evidence="1">
    <location>
        <begin position="256"/>
        <end position="265"/>
    </location>
</feature>
<reference evidence="3" key="1">
    <citation type="journal article" date="2023" name="BMC Genomics">
        <title>Chromosome-level genome assemblies of Cutaneotrichosporon spp. (Trichosporonales, Basidiomycota) reveal imbalanced evolution between nucleotide sequences and chromosome synteny.</title>
        <authorList>
            <person name="Kobayashi Y."/>
            <person name="Kayamori A."/>
            <person name="Aoki K."/>
            <person name="Shiwa Y."/>
            <person name="Matsutani M."/>
            <person name="Fujita N."/>
            <person name="Sugita T."/>
            <person name="Iwasaki W."/>
            <person name="Tanaka N."/>
            <person name="Takashima M."/>
        </authorList>
    </citation>
    <scope>NUCLEOTIDE SEQUENCE</scope>
    <source>
        <strain evidence="3">HIS019</strain>
    </source>
</reference>
<proteinExistence type="predicted"/>
<dbReference type="RefSeq" id="XP_060457355.1">
    <property type="nucleotide sequence ID" value="XM_060600797.1"/>
</dbReference>
<feature type="region of interest" description="Disordered" evidence="1">
    <location>
        <begin position="203"/>
        <end position="324"/>
    </location>
</feature>
<gene>
    <name evidence="3" type="ORF">CcaverHIS019_0409100</name>
</gene>
<name>A0AA48L523_9TREE</name>
<keyword evidence="2" id="KW-0472">Membrane</keyword>
<accession>A0AA48L523</accession>